<dbReference type="InterPro" id="IPR036390">
    <property type="entry name" value="WH_DNA-bd_sf"/>
</dbReference>
<dbReference type="Pfam" id="PF00392">
    <property type="entry name" value="GntR"/>
    <property type="match status" value="1"/>
</dbReference>
<dbReference type="CDD" id="cd07377">
    <property type="entry name" value="WHTH_GntR"/>
    <property type="match status" value="1"/>
</dbReference>
<name>A0A149TJJ4_9PROT</name>
<dbReference type="AlphaFoldDB" id="A0A149TJJ4"/>
<reference evidence="5 6" key="1">
    <citation type="submission" date="2015-06" db="EMBL/GenBank/DDBJ databases">
        <title>Improved classification and identification of acetic acid bacteria using matrix-assisted laser desorption/ionization time-of-flight mass spectrometry; Gluconobacter nephelii and Gluconobacter uchimurae are later heterotypic synonyms of Gluconobacter japonicus and Gluconobacter oxydans, respectively.</title>
        <authorList>
            <person name="Li L."/>
            <person name="Cleenwerck I."/>
            <person name="De Vuyst L."/>
            <person name="Vandamme P."/>
        </authorList>
    </citation>
    <scope>NUCLEOTIDE SEQUENCE [LARGE SCALE GENOMIC DNA]</scope>
    <source>
        <strain evidence="5 6">LMG 1768</strain>
    </source>
</reference>
<dbReference type="PRINTS" id="PR00035">
    <property type="entry name" value="HTHGNTR"/>
</dbReference>
<dbReference type="PROSITE" id="PS50949">
    <property type="entry name" value="HTH_GNTR"/>
    <property type="match status" value="1"/>
</dbReference>
<dbReference type="Gene3D" id="1.10.10.10">
    <property type="entry name" value="Winged helix-like DNA-binding domain superfamily/Winged helix DNA-binding domain"/>
    <property type="match status" value="1"/>
</dbReference>
<dbReference type="Pfam" id="PF07729">
    <property type="entry name" value="FCD"/>
    <property type="match status" value="1"/>
</dbReference>
<dbReference type="SMART" id="SM00345">
    <property type="entry name" value="HTH_GNTR"/>
    <property type="match status" value="1"/>
</dbReference>
<keyword evidence="3" id="KW-0804">Transcription</keyword>
<organism evidence="5 6">
    <name type="scientific">Gluconobacter albidus</name>
    <dbReference type="NCBI Taxonomy" id="318683"/>
    <lineage>
        <taxon>Bacteria</taxon>
        <taxon>Pseudomonadati</taxon>
        <taxon>Pseudomonadota</taxon>
        <taxon>Alphaproteobacteria</taxon>
        <taxon>Acetobacterales</taxon>
        <taxon>Acetobacteraceae</taxon>
        <taxon>Gluconobacter</taxon>
    </lineage>
</organism>
<sequence length="220" mass="24649">MKAWEKPPQPASSNVIENRIIQAVLSAEISPGERLGEKDLGEIFGVSRTLVREAMMRLSSRGIVAVSPRRGWFVVEPTAEEARETIEARRSIEVGLLVTRKSISTAAIDHLETHVLEQQRAIDEDDLGRRSYLLGHFHVHLATALGSSIIANFLEELTTRTVLIAALYQSRADAQKSCDNHRRLVHALRENDVEGAVKIMDDHFTHLNKALKTRSCLQRT</sequence>
<dbReference type="GO" id="GO:0003677">
    <property type="term" value="F:DNA binding"/>
    <property type="evidence" value="ECO:0007669"/>
    <property type="project" value="UniProtKB-KW"/>
</dbReference>
<dbReference type="PATRIC" id="fig|318683.6.peg.1953"/>
<dbReference type="InterPro" id="IPR036388">
    <property type="entry name" value="WH-like_DNA-bd_sf"/>
</dbReference>
<evidence type="ECO:0000256" key="1">
    <source>
        <dbReference type="ARBA" id="ARBA00023015"/>
    </source>
</evidence>
<evidence type="ECO:0000256" key="3">
    <source>
        <dbReference type="ARBA" id="ARBA00023163"/>
    </source>
</evidence>
<dbReference type="GO" id="GO:0003700">
    <property type="term" value="F:DNA-binding transcription factor activity"/>
    <property type="evidence" value="ECO:0007669"/>
    <property type="project" value="InterPro"/>
</dbReference>
<keyword evidence="1" id="KW-0805">Transcription regulation</keyword>
<evidence type="ECO:0000256" key="2">
    <source>
        <dbReference type="ARBA" id="ARBA00023125"/>
    </source>
</evidence>
<dbReference type="SUPFAM" id="SSF46785">
    <property type="entry name" value="Winged helix' DNA-binding domain"/>
    <property type="match status" value="1"/>
</dbReference>
<dbReference type="InterPro" id="IPR011711">
    <property type="entry name" value="GntR_C"/>
</dbReference>
<dbReference type="SUPFAM" id="SSF48008">
    <property type="entry name" value="GntR ligand-binding domain-like"/>
    <property type="match status" value="1"/>
</dbReference>
<dbReference type="Proteomes" id="UP000075636">
    <property type="component" value="Unassembled WGS sequence"/>
</dbReference>
<dbReference type="InterPro" id="IPR008920">
    <property type="entry name" value="TF_FadR/GntR_C"/>
</dbReference>
<keyword evidence="2" id="KW-0238">DNA-binding</keyword>
<gene>
    <name evidence="5" type="ORF">AD945_07095</name>
</gene>
<accession>A0A149TJJ4</accession>
<dbReference type="SMART" id="SM00895">
    <property type="entry name" value="FCD"/>
    <property type="match status" value="1"/>
</dbReference>
<dbReference type="STRING" id="318683.A0U94_04970"/>
<dbReference type="PANTHER" id="PTHR43537">
    <property type="entry name" value="TRANSCRIPTIONAL REGULATOR, GNTR FAMILY"/>
    <property type="match status" value="1"/>
</dbReference>
<dbReference type="Gene3D" id="1.20.120.530">
    <property type="entry name" value="GntR ligand-binding domain-like"/>
    <property type="match status" value="1"/>
</dbReference>
<dbReference type="InterPro" id="IPR000524">
    <property type="entry name" value="Tscrpt_reg_HTH_GntR"/>
</dbReference>
<comment type="caution">
    <text evidence="5">The sequence shown here is derived from an EMBL/GenBank/DDBJ whole genome shotgun (WGS) entry which is preliminary data.</text>
</comment>
<protein>
    <submittedName>
        <fullName evidence="5">GntR family transcriptional regulator</fullName>
    </submittedName>
</protein>
<evidence type="ECO:0000313" key="6">
    <source>
        <dbReference type="Proteomes" id="UP000075636"/>
    </source>
</evidence>
<dbReference type="PANTHER" id="PTHR43537:SF53">
    <property type="entry name" value="HTH-TYPE TRANSCRIPTIONAL REPRESSOR NANR"/>
    <property type="match status" value="1"/>
</dbReference>
<proteinExistence type="predicted"/>
<dbReference type="EMBL" id="LHZR01000103">
    <property type="protein sequence ID" value="KXV48462.1"/>
    <property type="molecule type" value="Genomic_DNA"/>
</dbReference>
<feature type="domain" description="HTH gntR-type" evidence="4">
    <location>
        <begin position="10"/>
        <end position="77"/>
    </location>
</feature>
<evidence type="ECO:0000313" key="5">
    <source>
        <dbReference type="EMBL" id="KXV48462.1"/>
    </source>
</evidence>
<evidence type="ECO:0000259" key="4">
    <source>
        <dbReference type="PROSITE" id="PS50949"/>
    </source>
</evidence>